<dbReference type="RefSeq" id="WP_090336285.1">
    <property type="nucleotide sequence ID" value="NZ_FNXY01000004.1"/>
</dbReference>
<evidence type="ECO:0000313" key="2">
    <source>
        <dbReference type="Proteomes" id="UP000199532"/>
    </source>
</evidence>
<dbReference type="STRING" id="408657.SAMN04487995_3079"/>
<dbReference type="OrthoDB" id="966159at2"/>
<dbReference type="EMBL" id="FNXY01000004">
    <property type="protein sequence ID" value="SEJ02295.1"/>
    <property type="molecule type" value="Genomic_DNA"/>
</dbReference>
<dbReference type="AlphaFoldDB" id="A0A1H6VQG3"/>
<dbReference type="Gene3D" id="2.60.40.1120">
    <property type="entry name" value="Carboxypeptidase-like, regulatory domain"/>
    <property type="match status" value="1"/>
</dbReference>
<proteinExistence type="predicted"/>
<organism evidence="1 2">
    <name type="scientific">Dyadobacter koreensis</name>
    <dbReference type="NCBI Taxonomy" id="408657"/>
    <lineage>
        <taxon>Bacteria</taxon>
        <taxon>Pseudomonadati</taxon>
        <taxon>Bacteroidota</taxon>
        <taxon>Cytophagia</taxon>
        <taxon>Cytophagales</taxon>
        <taxon>Spirosomataceae</taxon>
        <taxon>Dyadobacter</taxon>
    </lineage>
</organism>
<sequence length="132" mass="14701">MSALLLVLTIPVYAQSKEVVGIVTSAENRDLLSGIVVWVKGTNQGVVTGSDGFFDLTVTEGDTIELSSRFFKTKEVIVGSRWNYDICLETNSRAEFRTGSIRTHISRTEDICSSAYIRSKSAFVKKDWISRK</sequence>
<dbReference type="InterPro" id="IPR008969">
    <property type="entry name" value="CarboxyPept-like_regulatory"/>
</dbReference>
<accession>A0A1H6VQG3</accession>
<evidence type="ECO:0000313" key="1">
    <source>
        <dbReference type="EMBL" id="SEJ02295.1"/>
    </source>
</evidence>
<dbReference type="Proteomes" id="UP000199532">
    <property type="component" value="Unassembled WGS sequence"/>
</dbReference>
<reference evidence="1 2" key="1">
    <citation type="submission" date="2016-10" db="EMBL/GenBank/DDBJ databases">
        <authorList>
            <person name="de Groot N.N."/>
        </authorList>
    </citation>
    <scope>NUCLEOTIDE SEQUENCE [LARGE SCALE GENOMIC DNA]</scope>
    <source>
        <strain evidence="1 2">DSM 19938</strain>
    </source>
</reference>
<keyword evidence="2" id="KW-1185">Reference proteome</keyword>
<dbReference type="Pfam" id="PF13715">
    <property type="entry name" value="CarbopepD_reg_2"/>
    <property type="match status" value="1"/>
</dbReference>
<name>A0A1H6VQG3_9BACT</name>
<gene>
    <name evidence="1" type="ORF">SAMN04487995_3079</name>
</gene>
<protein>
    <submittedName>
        <fullName evidence="1">CarboxypepD_reg-like domain-containing protein</fullName>
    </submittedName>
</protein>
<dbReference type="SUPFAM" id="SSF49464">
    <property type="entry name" value="Carboxypeptidase regulatory domain-like"/>
    <property type="match status" value="1"/>
</dbReference>